<evidence type="ECO:0000259" key="12">
    <source>
        <dbReference type="PROSITE" id="PS50157"/>
    </source>
</evidence>
<evidence type="ECO:0000313" key="15">
    <source>
        <dbReference type="Proteomes" id="UP000663829"/>
    </source>
</evidence>
<dbReference type="EMBL" id="CAJNOQ010001080">
    <property type="protein sequence ID" value="CAF0866278.1"/>
    <property type="molecule type" value="Genomic_DNA"/>
</dbReference>
<comment type="caution">
    <text evidence="13">The sequence shown here is derived from an EMBL/GenBank/DDBJ whole genome shotgun (WGS) entry which is preliminary data.</text>
</comment>
<dbReference type="FunFam" id="3.30.160.60:FF:000100">
    <property type="entry name" value="Zinc finger 45-like"/>
    <property type="match status" value="1"/>
</dbReference>
<evidence type="ECO:0000256" key="6">
    <source>
        <dbReference type="ARBA" id="ARBA00023015"/>
    </source>
</evidence>
<protein>
    <recommendedName>
        <fullName evidence="12">C2H2-type domain-containing protein</fullName>
    </recommendedName>
</protein>
<keyword evidence="7" id="KW-0804">Transcription</keyword>
<accession>A0A813XFU5</accession>
<keyword evidence="5" id="KW-0862">Zinc</keyword>
<sequence>MLRSCRSSVSFIYIIILIMTFDNYYKNIRCTICYSLLSIKRSGKCIKSDTIERLCLKQKHKLITSEKSKFFRLWTKNTQLSLTNRNSTTTFVCYRCCETLKRLEQIQLEYSKLNYERHVLLKNLEYNLQKRVNIIQAQFYHHQVSSVKRHTIEHENKSFENINNKHHDLTTTQPKIENSTSSLVGAKRRKCKITYFKSTLPTMNCSQYSHCESSSSSSKKNHNFTYGSCSDPFNNQPLSASSTDNDHDQQYQQSFSSSNNNGNGLHKSLNFSAQSSSAQFLDTGALIAIVSTPMGTMPTILSNPFNIKPTPPSHRPLKTLTSNNKTTASTISDCVDQKEPTISSSSFSSLKKFPCLQCGRDFSNKSNLNRHHSIVHVAIRSFECLRCPKKFKLRQGLKTHMQRCHGVNSYTKLPWVFYHNNDNGILHMHLLEVLDYVDYVIQKCYQLYKRSVTVTTVGYFKCVTGSRR</sequence>
<dbReference type="Gene3D" id="3.30.160.60">
    <property type="entry name" value="Classic Zinc Finger"/>
    <property type="match status" value="1"/>
</dbReference>
<dbReference type="PANTHER" id="PTHR47772">
    <property type="entry name" value="ZINC FINGER PROTEIN 200"/>
    <property type="match status" value="1"/>
</dbReference>
<reference evidence="13" key="1">
    <citation type="submission" date="2021-02" db="EMBL/GenBank/DDBJ databases">
        <authorList>
            <person name="Nowell W R."/>
        </authorList>
    </citation>
    <scope>NUCLEOTIDE SEQUENCE</scope>
</reference>
<keyword evidence="8" id="KW-0539">Nucleus</keyword>
<evidence type="ECO:0000256" key="11">
    <source>
        <dbReference type="SAM" id="Phobius"/>
    </source>
</evidence>
<organism evidence="13 15">
    <name type="scientific">Didymodactylos carnosus</name>
    <dbReference type="NCBI Taxonomy" id="1234261"/>
    <lineage>
        <taxon>Eukaryota</taxon>
        <taxon>Metazoa</taxon>
        <taxon>Spiralia</taxon>
        <taxon>Gnathifera</taxon>
        <taxon>Rotifera</taxon>
        <taxon>Eurotatoria</taxon>
        <taxon>Bdelloidea</taxon>
        <taxon>Philodinida</taxon>
        <taxon>Philodinidae</taxon>
        <taxon>Didymodactylos</taxon>
    </lineage>
</organism>
<keyword evidence="6" id="KW-0805">Transcription regulation</keyword>
<dbReference type="Proteomes" id="UP000681722">
    <property type="component" value="Unassembled WGS sequence"/>
</dbReference>
<feature type="region of interest" description="Disordered" evidence="10">
    <location>
        <begin position="236"/>
        <end position="268"/>
    </location>
</feature>
<dbReference type="InterPro" id="IPR013087">
    <property type="entry name" value="Znf_C2H2_type"/>
</dbReference>
<dbReference type="GO" id="GO:0005634">
    <property type="term" value="C:nucleus"/>
    <property type="evidence" value="ECO:0007669"/>
    <property type="project" value="UniProtKB-SubCell"/>
</dbReference>
<keyword evidence="2" id="KW-0479">Metal-binding</keyword>
<gene>
    <name evidence="13" type="ORF">GPM918_LOCUS6856</name>
    <name evidence="14" type="ORF">SRO942_LOCUS6855</name>
</gene>
<evidence type="ECO:0000256" key="3">
    <source>
        <dbReference type="ARBA" id="ARBA00022737"/>
    </source>
</evidence>
<dbReference type="OrthoDB" id="8117402at2759"/>
<keyword evidence="11" id="KW-1133">Transmembrane helix</keyword>
<dbReference type="InterPro" id="IPR050636">
    <property type="entry name" value="C2H2-ZF_domain-containing"/>
</dbReference>
<comment type="subcellular location">
    <subcellularLocation>
        <location evidence="1">Nucleus</location>
    </subcellularLocation>
</comment>
<evidence type="ECO:0000313" key="14">
    <source>
        <dbReference type="EMBL" id="CAF3653746.1"/>
    </source>
</evidence>
<evidence type="ECO:0000256" key="2">
    <source>
        <dbReference type="ARBA" id="ARBA00022723"/>
    </source>
</evidence>
<feature type="domain" description="C2H2-type" evidence="12">
    <location>
        <begin position="382"/>
        <end position="405"/>
    </location>
</feature>
<feature type="domain" description="C2H2-type" evidence="12">
    <location>
        <begin position="353"/>
        <end position="381"/>
    </location>
</feature>
<dbReference type="AlphaFoldDB" id="A0A813XFU5"/>
<keyword evidence="15" id="KW-1185">Reference proteome</keyword>
<dbReference type="PANTHER" id="PTHR47772:SF6">
    <property type="entry name" value="GASTRULA ZINC FINGER PROTEIN XLCGF57.1-LIKE"/>
    <property type="match status" value="1"/>
</dbReference>
<evidence type="ECO:0000256" key="1">
    <source>
        <dbReference type="ARBA" id="ARBA00004123"/>
    </source>
</evidence>
<evidence type="ECO:0000256" key="7">
    <source>
        <dbReference type="ARBA" id="ARBA00023163"/>
    </source>
</evidence>
<dbReference type="PROSITE" id="PS00028">
    <property type="entry name" value="ZINC_FINGER_C2H2_1"/>
    <property type="match status" value="2"/>
</dbReference>
<keyword evidence="11" id="KW-0472">Membrane</keyword>
<feature type="transmembrane region" description="Helical" evidence="11">
    <location>
        <begin position="7"/>
        <end position="25"/>
    </location>
</feature>
<evidence type="ECO:0000256" key="9">
    <source>
        <dbReference type="PROSITE-ProRule" id="PRU00042"/>
    </source>
</evidence>
<dbReference type="SMART" id="SM00355">
    <property type="entry name" value="ZnF_C2H2"/>
    <property type="match status" value="2"/>
</dbReference>
<dbReference type="InterPro" id="IPR036236">
    <property type="entry name" value="Znf_C2H2_sf"/>
</dbReference>
<evidence type="ECO:0000256" key="10">
    <source>
        <dbReference type="SAM" id="MobiDB-lite"/>
    </source>
</evidence>
<evidence type="ECO:0000256" key="4">
    <source>
        <dbReference type="ARBA" id="ARBA00022771"/>
    </source>
</evidence>
<dbReference type="PROSITE" id="PS50157">
    <property type="entry name" value="ZINC_FINGER_C2H2_2"/>
    <property type="match status" value="2"/>
</dbReference>
<feature type="compositionally biased region" description="Low complexity" evidence="10">
    <location>
        <begin position="250"/>
        <end position="263"/>
    </location>
</feature>
<keyword evidence="4 9" id="KW-0863">Zinc-finger</keyword>
<dbReference type="Proteomes" id="UP000663829">
    <property type="component" value="Unassembled WGS sequence"/>
</dbReference>
<evidence type="ECO:0000313" key="13">
    <source>
        <dbReference type="EMBL" id="CAF0866278.1"/>
    </source>
</evidence>
<proteinExistence type="predicted"/>
<keyword evidence="11" id="KW-0812">Transmembrane</keyword>
<keyword evidence="3" id="KW-0677">Repeat</keyword>
<evidence type="ECO:0000256" key="5">
    <source>
        <dbReference type="ARBA" id="ARBA00022833"/>
    </source>
</evidence>
<name>A0A813XFU5_9BILA</name>
<dbReference type="SUPFAM" id="SSF57667">
    <property type="entry name" value="beta-beta-alpha zinc fingers"/>
    <property type="match status" value="1"/>
</dbReference>
<dbReference type="EMBL" id="CAJOBC010001079">
    <property type="protein sequence ID" value="CAF3653746.1"/>
    <property type="molecule type" value="Genomic_DNA"/>
</dbReference>
<evidence type="ECO:0000256" key="8">
    <source>
        <dbReference type="ARBA" id="ARBA00023242"/>
    </source>
</evidence>
<dbReference type="GO" id="GO:0008270">
    <property type="term" value="F:zinc ion binding"/>
    <property type="evidence" value="ECO:0007669"/>
    <property type="project" value="UniProtKB-KW"/>
</dbReference>